<organism evidence="2 3">
    <name type="scientific">Rubricella aquisinus</name>
    <dbReference type="NCBI Taxonomy" id="2028108"/>
    <lineage>
        <taxon>Bacteria</taxon>
        <taxon>Pseudomonadati</taxon>
        <taxon>Pseudomonadota</taxon>
        <taxon>Alphaproteobacteria</taxon>
        <taxon>Rhodobacterales</taxon>
        <taxon>Paracoccaceae</taxon>
        <taxon>Rubricella</taxon>
    </lineage>
</organism>
<proteinExistence type="predicted"/>
<reference evidence="2 3" key="1">
    <citation type="submission" date="2020-08" db="EMBL/GenBank/DDBJ databases">
        <title>Genomic Encyclopedia of Type Strains, Phase IV (KMG-IV): sequencing the most valuable type-strain genomes for metagenomic binning, comparative biology and taxonomic classification.</title>
        <authorList>
            <person name="Goeker M."/>
        </authorList>
    </citation>
    <scope>NUCLEOTIDE SEQUENCE [LARGE SCALE GENOMIC DNA]</scope>
    <source>
        <strain evidence="2 3">DSM 103377</strain>
    </source>
</reference>
<keyword evidence="1" id="KW-0812">Transmembrane</keyword>
<keyword evidence="1" id="KW-0472">Membrane</keyword>
<evidence type="ECO:0000313" key="3">
    <source>
        <dbReference type="Proteomes" id="UP000553766"/>
    </source>
</evidence>
<comment type="caution">
    <text evidence="2">The sequence shown here is derived from an EMBL/GenBank/DDBJ whole genome shotgun (WGS) entry which is preliminary data.</text>
</comment>
<keyword evidence="1" id="KW-1133">Transmembrane helix</keyword>
<keyword evidence="3" id="KW-1185">Reference proteome</keyword>
<dbReference type="AlphaFoldDB" id="A0A840WMG4"/>
<accession>A0A840WMG4</accession>
<sequence length="152" mass="17226">MVRLTRKRRFDIALFLFAIFYAALIITPVSWWYELGEIEVIDAREGEPILIVYHGGATREFLGSYSVVVRDFATRGIVCEGRSGRFVYEVGAPRPDPLSMAWWAPSDPRCAALPAGTYVMETCWTVYSPFWGLVPSKTECLRSPAFTIHPKD</sequence>
<gene>
    <name evidence="2" type="ORF">FHS89_001771</name>
</gene>
<feature type="transmembrane region" description="Helical" evidence="1">
    <location>
        <begin position="12"/>
        <end position="33"/>
    </location>
</feature>
<evidence type="ECO:0000256" key="1">
    <source>
        <dbReference type="SAM" id="Phobius"/>
    </source>
</evidence>
<evidence type="ECO:0000313" key="2">
    <source>
        <dbReference type="EMBL" id="MBB5515751.1"/>
    </source>
</evidence>
<dbReference type="RefSeq" id="WP_184010739.1">
    <property type="nucleotide sequence ID" value="NZ_JACIJS010000005.1"/>
</dbReference>
<name>A0A840WMG4_9RHOB</name>
<protein>
    <submittedName>
        <fullName evidence="2">Uncharacterized protein</fullName>
    </submittedName>
</protein>
<dbReference type="Proteomes" id="UP000553766">
    <property type="component" value="Unassembled WGS sequence"/>
</dbReference>
<dbReference type="EMBL" id="JACIJS010000005">
    <property type="protein sequence ID" value="MBB5515751.1"/>
    <property type="molecule type" value="Genomic_DNA"/>
</dbReference>